<dbReference type="GeneID" id="9379206"/>
<evidence type="ECO:0000313" key="1">
    <source>
        <dbReference type="EMBL" id="EFI27614.1"/>
    </source>
</evidence>
<keyword evidence="2" id="KW-1185">Reference proteome</keyword>
<dbReference type="VEuPathDB" id="FungiDB:CC1G_14540"/>
<dbReference type="KEGG" id="cci:CC1G_14540"/>
<dbReference type="InParanoid" id="D6RME6"/>
<evidence type="ECO:0000313" key="2">
    <source>
        <dbReference type="Proteomes" id="UP000001861"/>
    </source>
</evidence>
<dbReference type="AlphaFoldDB" id="D6RME6"/>
<dbReference type="HOGENOM" id="CLU_2687747_0_0_1"/>
<name>D6RME6_COPC7</name>
<dbReference type="Proteomes" id="UP000001861">
    <property type="component" value="Unassembled WGS sequence"/>
</dbReference>
<proteinExistence type="predicted"/>
<organism evidence="1 2">
    <name type="scientific">Coprinopsis cinerea (strain Okayama-7 / 130 / ATCC MYA-4618 / FGSC 9003)</name>
    <name type="common">Inky cap fungus</name>
    <name type="synonym">Hormographiella aspergillata</name>
    <dbReference type="NCBI Taxonomy" id="240176"/>
    <lineage>
        <taxon>Eukaryota</taxon>
        <taxon>Fungi</taxon>
        <taxon>Dikarya</taxon>
        <taxon>Basidiomycota</taxon>
        <taxon>Agaricomycotina</taxon>
        <taxon>Agaricomycetes</taxon>
        <taxon>Agaricomycetidae</taxon>
        <taxon>Agaricales</taxon>
        <taxon>Agaricineae</taxon>
        <taxon>Psathyrellaceae</taxon>
        <taxon>Coprinopsis</taxon>
    </lineage>
</organism>
<accession>D6RME6</accession>
<dbReference type="EMBL" id="AACS02000005">
    <property type="protein sequence ID" value="EFI27614.1"/>
    <property type="molecule type" value="Genomic_DNA"/>
</dbReference>
<sequence length="74" mass="8012">MPKAFLGRVLHDFSSEAKRKTRMSLSSCVPGSDMDTICEGLGGRLVPAIERLLSLLEAVLKACSESEDLVAFPM</sequence>
<protein>
    <submittedName>
        <fullName evidence="1">Uncharacterized protein</fullName>
    </submittedName>
</protein>
<reference evidence="1 2" key="1">
    <citation type="journal article" date="2010" name="Proc. Natl. Acad. Sci. U.S.A.">
        <title>Insights into evolution of multicellular fungi from the assembled chromosomes of the mushroom Coprinopsis cinerea (Coprinus cinereus).</title>
        <authorList>
            <person name="Stajich J.E."/>
            <person name="Wilke S.K."/>
            <person name="Ahren D."/>
            <person name="Au C.H."/>
            <person name="Birren B.W."/>
            <person name="Borodovsky M."/>
            <person name="Burns C."/>
            <person name="Canback B."/>
            <person name="Casselton L.A."/>
            <person name="Cheng C.K."/>
            <person name="Deng J."/>
            <person name="Dietrich F.S."/>
            <person name="Fargo D.C."/>
            <person name="Farman M.L."/>
            <person name="Gathman A.C."/>
            <person name="Goldberg J."/>
            <person name="Guigo R."/>
            <person name="Hoegger P.J."/>
            <person name="Hooker J.B."/>
            <person name="Huggins A."/>
            <person name="James T.Y."/>
            <person name="Kamada T."/>
            <person name="Kilaru S."/>
            <person name="Kodira C."/>
            <person name="Kues U."/>
            <person name="Kupfer D."/>
            <person name="Kwan H.S."/>
            <person name="Lomsadze A."/>
            <person name="Li W."/>
            <person name="Lilly W.W."/>
            <person name="Ma L.J."/>
            <person name="Mackey A.J."/>
            <person name="Manning G."/>
            <person name="Martin F."/>
            <person name="Muraguchi H."/>
            <person name="Natvig D.O."/>
            <person name="Palmerini H."/>
            <person name="Ramesh M.A."/>
            <person name="Rehmeyer C.J."/>
            <person name="Roe B.A."/>
            <person name="Shenoy N."/>
            <person name="Stanke M."/>
            <person name="Ter-Hovhannisyan V."/>
            <person name="Tunlid A."/>
            <person name="Velagapudi R."/>
            <person name="Vision T.J."/>
            <person name="Zeng Q."/>
            <person name="Zolan M.E."/>
            <person name="Pukkila P.J."/>
        </authorList>
    </citation>
    <scope>NUCLEOTIDE SEQUENCE [LARGE SCALE GENOMIC DNA]</scope>
    <source>
        <strain evidence="2">Okayama-7 / 130 / ATCC MYA-4618 / FGSC 9003</strain>
    </source>
</reference>
<gene>
    <name evidence="1" type="ORF">CC1G_14540</name>
</gene>
<comment type="caution">
    <text evidence="1">The sequence shown here is derived from an EMBL/GenBank/DDBJ whole genome shotgun (WGS) entry which is preliminary data.</text>
</comment>
<dbReference type="RefSeq" id="XP_002911108.1">
    <property type="nucleotide sequence ID" value="XM_002911062.1"/>
</dbReference>